<evidence type="ECO:0000313" key="2">
    <source>
        <dbReference type="Proteomes" id="UP000002654"/>
    </source>
</evidence>
<accession>G4RLK7</accession>
<dbReference type="SUPFAM" id="SSF52540">
    <property type="entry name" value="P-loop containing nucleoside triphosphate hydrolases"/>
    <property type="match status" value="1"/>
</dbReference>
<dbReference type="PIRSF" id="PIRSF015617">
    <property type="entry name" value="Adensltrnsf_CobA"/>
    <property type="match status" value="1"/>
</dbReference>
<dbReference type="EMBL" id="FN869859">
    <property type="protein sequence ID" value="CCC82452.1"/>
    <property type="molecule type" value="Genomic_DNA"/>
</dbReference>
<dbReference type="PANTHER" id="PTHR46638">
    <property type="entry name" value="CORRINOID ADENOSYLTRANSFERASE"/>
    <property type="match status" value="1"/>
</dbReference>
<protein>
    <submittedName>
        <fullName evidence="1">Cob(I)alamin adenosyltransferase</fullName>
        <ecNumber evidence="1">2.5.1.17</ecNumber>
    </submittedName>
</protein>
<dbReference type="GO" id="GO:0008817">
    <property type="term" value="F:corrinoid adenosyltransferase activity"/>
    <property type="evidence" value="ECO:0007669"/>
    <property type="project" value="UniProtKB-EC"/>
</dbReference>
<gene>
    <name evidence="1" type="primary">cobO</name>
    <name evidence="1" type="ordered locus">TTX_1834</name>
</gene>
<organism evidence="1 2">
    <name type="scientific">Thermoproteus tenax (strain ATCC 35583 / DSM 2078 / JCM 9277 / NBRC 100435 / Kra 1)</name>
    <dbReference type="NCBI Taxonomy" id="768679"/>
    <lineage>
        <taxon>Archaea</taxon>
        <taxon>Thermoproteota</taxon>
        <taxon>Thermoprotei</taxon>
        <taxon>Thermoproteales</taxon>
        <taxon>Thermoproteaceae</taxon>
        <taxon>Thermoproteus</taxon>
    </lineage>
</organism>
<dbReference type="Pfam" id="PF02572">
    <property type="entry name" value="CobA_CobO_BtuR"/>
    <property type="match status" value="1"/>
</dbReference>
<evidence type="ECO:0000313" key="1">
    <source>
        <dbReference type="EMBL" id="CCC82452.1"/>
    </source>
</evidence>
<keyword evidence="2" id="KW-1185">Reference proteome</keyword>
<dbReference type="EC" id="2.5.1.17" evidence="1"/>
<proteinExistence type="predicted"/>
<keyword evidence="1" id="KW-0808">Transferase</keyword>
<reference evidence="1 2" key="1">
    <citation type="journal article" date="2011" name="PLoS ONE">
        <title>The complete genome sequence of Thermoproteus tenax: a physiologically versatile member of the Crenarchaeota.</title>
        <authorList>
            <person name="Siebers B."/>
            <person name="Zaparty M."/>
            <person name="Raddatz G."/>
            <person name="Tjaden B."/>
            <person name="Albers S.V."/>
            <person name="Bell S.D."/>
            <person name="Blombach F."/>
            <person name="Kletzin A."/>
            <person name="Kyrpides N."/>
            <person name="Lanz C."/>
            <person name="Plagens A."/>
            <person name="Rampp M."/>
            <person name="Rosinus A."/>
            <person name="von Jan M."/>
            <person name="Makarova K.S."/>
            <person name="Klenk H.P."/>
            <person name="Schuster S.C."/>
            <person name="Hensel R."/>
        </authorList>
    </citation>
    <scope>NUCLEOTIDE SEQUENCE [LARGE SCALE GENOMIC DNA]</scope>
    <source>
        <strain evidence="2">ATCC 35583 / DSM 2078 / JCM 9277 / NBRC 100435 / Kra 1</strain>
    </source>
</reference>
<dbReference type="AlphaFoldDB" id="G4RLK7"/>
<dbReference type="eggNOG" id="arCOG04678">
    <property type="taxonomic scope" value="Archaea"/>
</dbReference>
<dbReference type="PANTHER" id="PTHR46638:SF1">
    <property type="entry name" value="CORRINOID ADENOSYLTRANSFERASE"/>
    <property type="match status" value="1"/>
</dbReference>
<dbReference type="GO" id="GO:0005524">
    <property type="term" value="F:ATP binding"/>
    <property type="evidence" value="ECO:0007669"/>
    <property type="project" value="InterPro"/>
</dbReference>
<dbReference type="InterPro" id="IPR003724">
    <property type="entry name" value="CblAdoTrfase_CobA"/>
</dbReference>
<dbReference type="KEGG" id="ttn:TTX_1834"/>
<sequence length="167" mass="18765">MRASIDITGTASELVLLAYTGDGKGKTTAALGVLLRAWGHGMRTLAVFLMKTPRYMNDYVGEYKALKRLGIDALYLEDHKRPEELLEEALARASDYDLVILDEFNYAVRQGFIKPSEVRRLLGLKPHVIITGNYLYDELLLADLVSEVKSVKHYYKSGVVGVRGIDW</sequence>
<dbReference type="PATRIC" id="fig|768679.9.peg.1857"/>
<dbReference type="PaxDb" id="768679-TTX_1834"/>
<dbReference type="InterPro" id="IPR027417">
    <property type="entry name" value="P-loop_NTPase"/>
</dbReference>
<dbReference type="STRING" id="768679.TTX_1834"/>
<dbReference type="Proteomes" id="UP000002654">
    <property type="component" value="Chromosome"/>
</dbReference>
<dbReference type="Gene3D" id="3.40.50.300">
    <property type="entry name" value="P-loop containing nucleotide triphosphate hydrolases"/>
    <property type="match status" value="1"/>
</dbReference>
<dbReference type="GO" id="GO:0009236">
    <property type="term" value="P:cobalamin biosynthetic process"/>
    <property type="evidence" value="ECO:0007669"/>
    <property type="project" value="InterPro"/>
</dbReference>
<dbReference type="HOGENOM" id="CLU_088595_2_0_2"/>
<name>G4RLK7_THETK</name>